<dbReference type="InterPro" id="IPR041588">
    <property type="entry name" value="Integrase_H2C2"/>
</dbReference>
<name>A0ABQ9H0Y2_9NEOP</name>
<protein>
    <recommendedName>
        <fullName evidence="2">Integrase zinc-binding domain-containing protein</fullName>
    </recommendedName>
</protein>
<dbReference type="SUPFAM" id="SSF53098">
    <property type="entry name" value="Ribonuclease H-like"/>
    <property type="match status" value="1"/>
</dbReference>
<evidence type="ECO:0000256" key="1">
    <source>
        <dbReference type="SAM" id="Phobius"/>
    </source>
</evidence>
<keyword evidence="1" id="KW-0472">Membrane</keyword>
<dbReference type="EMBL" id="JARBHB010000008">
    <property type="protein sequence ID" value="KAJ8877948.1"/>
    <property type="molecule type" value="Genomic_DNA"/>
</dbReference>
<proteinExistence type="predicted"/>
<evidence type="ECO:0000259" key="2">
    <source>
        <dbReference type="Pfam" id="PF17921"/>
    </source>
</evidence>
<dbReference type="Pfam" id="PF17921">
    <property type="entry name" value="Integrase_H2C2"/>
    <property type="match status" value="1"/>
</dbReference>
<gene>
    <name evidence="3" type="ORF">PR048_022411</name>
</gene>
<keyword evidence="4" id="KW-1185">Reference proteome</keyword>
<dbReference type="PANTHER" id="PTHR47331">
    <property type="entry name" value="PHD-TYPE DOMAIN-CONTAINING PROTEIN"/>
    <property type="match status" value="1"/>
</dbReference>
<dbReference type="PANTHER" id="PTHR47331:SF2">
    <property type="match status" value="1"/>
</dbReference>
<keyword evidence="1" id="KW-0812">Transmembrane</keyword>
<evidence type="ECO:0000313" key="4">
    <source>
        <dbReference type="Proteomes" id="UP001159363"/>
    </source>
</evidence>
<feature type="domain" description="Integrase zinc-binding" evidence="2">
    <location>
        <begin position="38"/>
        <end position="80"/>
    </location>
</feature>
<keyword evidence="1" id="KW-1133">Transmembrane helix</keyword>
<dbReference type="Proteomes" id="UP001159363">
    <property type="component" value="Chromosome 7"/>
</dbReference>
<feature type="transmembrane region" description="Helical" evidence="1">
    <location>
        <begin position="105"/>
        <end position="132"/>
    </location>
</feature>
<dbReference type="InterPro" id="IPR012337">
    <property type="entry name" value="RNaseH-like_sf"/>
</dbReference>
<accession>A0ABQ9H0Y2</accession>
<evidence type="ECO:0000313" key="3">
    <source>
        <dbReference type="EMBL" id="KAJ8877948.1"/>
    </source>
</evidence>
<comment type="caution">
    <text evidence="3">The sequence shown here is derived from an EMBL/GenBank/DDBJ whole genome shotgun (WGS) entry which is preliminary data.</text>
</comment>
<organism evidence="3 4">
    <name type="scientific">Dryococelus australis</name>
    <dbReference type="NCBI Taxonomy" id="614101"/>
    <lineage>
        <taxon>Eukaryota</taxon>
        <taxon>Metazoa</taxon>
        <taxon>Ecdysozoa</taxon>
        <taxon>Arthropoda</taxon>
        <taxon>Hexapoda</taxon>
        <taxon>Insecta</taxon>
        <taxon>Pterygota</taxon>
        <taxon>Neoptera</taxon>
        <taxon>Polyneoptera</taxon>
        <taxon>Phasmatodea</taxon>
        <taxon>Verophasmatodea</taxon>
        <taxon>Anareolatae</taxon>
        <taxon>Phasmatidae</taxon>
        <taxon>Eurycanthinae</taxon>
        <taxon>Dryococelus</taxon>
    </lineage>
</organism>
<dbReference type="InterPro" id="IPR036397">
    <property type="entry name" value="RNaseH_sf"/>
</dbReference>
<sequence length="238" mass="27809">MKFLCTFVDSDGLTRLRSKIVRREDECNGYPILLISKHKLVEILIQDYHVKNSHAGVQILLRKLRERYWILGGRNTVCRVNDASVFEVCGVDMAGPLYLKGGEKAWILLFTCAVYRVVHFELVLSLFTGVFLKGLWRFIARWGRSRVMYSDNRTNFIEGDNRRRVLFPKIARKCIPPTAAWWGGWWEQIVQMVKNLLRRTLGSASLEYEEVSTILCEVESVINSRHLTCLRIPRTWYH</sequence>
<reference evidence="3 4" key="1">
    <citation type="submission" date="2023-02" db="EMBL/GenBank/DDBJ databases">
        <title>LHISI_Scaffold_Assembly.</title>
        <authorList>
            <person name="Stuart O.P."/>
            <person name="Cleave R."/>
            <person name="Magrath M.J.L."/>
            <person name="Mikheyev A.S."/>
        </authorList>
    </citation>
    <scope>NUCLEOTIDE SEQUENCE [LARGE SCALE GENOMIC DNA]</scope>
    <source>
        <strain evidence="3">Daus_M_001</strain>
        <tissue evidence="3">Leg muscle</tissue>
    </source>
</reference>
<dbReference type="Gene3D" id="3.30.420.10">
    <property type="entry name" value="Ribonuclease H-like superfamily/Ribonuclease H"/>
    <property type="match status" value="1"/>
</dbReference>